<reference evidence="2" key="1">
    <citation type="submission" date="2016-06" db="EMBL/GenBank/DDBJ databases">
        <title>Parallel loss of symbiosis genes in relatives of nitrogen-fixing non-legume Parasponia.</title>
        <authorList>
            <person name="Van Velzen R."/>
            <person name="Holmer R."/>
            <person name="Bu F."/>
            <person name="Rutten L."/>
            <person name="Van Zeijl A."/>
            <person name="Liu W."/>
            <person name="Santuari L."/>
            <person name="Cao Q."/>
            <person name="Sharma T."/>
            <person name="Shen D."/>
            <person name="Roswanjaya Y."/>
            <person name="Wardhani T."/>
            <person name="Kalhor M.S."/>
            <person name="Jansen J."/>
            <person name="Van den Hoogen J."/>
            <person name="Gungor B."/>
            <person name="Hartog M."/>
            <person name="Hontelez J."/>
            <person name="Verver J."/>
            <person name="Yang W.-C."/>
            <person name="Schijlen E."/>
            <person name="Repin R."/>
            <person name="Schilthuizen M."/>
            <person name="Schranz E."/>
            <person name="Heidstra R."/>
            <person name="Miyata K."/>
            <person name="Fedorova E."/>
            <person name="Kohlen W."/>
            <person name="Bisseling T."/>
            <person name="Smit S."/>
            <person name="Geurts R."/>
        </authorList>
    </citation>
    <scope>NUCLEOTIDE SEQUENCE [LARGE SCALE GENOMIC DNA]</scope>
    <source>
        <strain evidence="2">cv. WU1-14</strain>
    </source>
</reference>
<sequence length="116" mass="13315">SPSFEILDLIPTTKRNYKVKEFGLFITTMQSFLEGTMENLGNIVVNLQKGQISIQRIKCRCLYLLRCIDRNILETLHDCTCSIIIKIKTSFMSKLTTEVMKEQNQNLIAGKILTRA</sequence>
<gene>
    <name evidence="1" type="ORF">PanWU01x14_263490</name>
</gene>
<dbReference type="Proteomes" id="UP000237105">
    <property type="component" value="Unassembled WGS sequence"/>
</dbReference>
<proteinExistence type="predicted"/>
<evidence type="ECO:0000313" key="2">
    <source>
        <dbReference type="Proteomes" id="UP000237105"/>
    </source>
</evidence>
<comment type="caution">
    <text evidence="1">The sequence shown here is derived from an EMBL/GenBank/DDBJ whole genome shotgun (WGS) entry which is preliminary data.</text>
</comment>
<name>A0A2P5B7U0_PARAD</name>
<accession>A0A2P5B7U0</accession>
<dbReference type="OrthoDB" id="10305185at2759"/>
<dbReference type="AlphaFoldDB" id="A0A2P5B7U0"/>
<keyword evidence="2" id="KW-1185">Reference proteome</keyword>
<organism evidence="1 2">
    <name type="scientific">Parasponia andersonii</name>
    <name type="common">Sponia andersonii</name>
    <dbReference type="NCBI Taxonomy" id="3476"/>
    <lineage>
        <taxon>Eukaryota</taxon>
        <taxon>Viridiplantae</taxon>
        <taxon>Streptophyta</taxon>
        <taxon>Embryophyta</taxon>
        <taxon>Tracheophyta</taxon>
        <taxon>Spermatophyta</taxon>
        <taxon>Magnoliopsida</taxon>
        <taxon>eudicotyledons</taxon>
        <taxon>Gunneridae</taxon>
        <taxon>Pentapetalae</taxon>
        <taxon>rosids</taxon>
        <taxon>fabids</taxon>
        <taxon>Rosales</taxon>
        <taxon>Cannabaceae</taxon>
        <taxon>Parasponia</taxon>
    </lineage>
</organism>
<protein>
    <submittedName>
        <fullName evidence="1">Uncharacterized protein</fullName>
    </submittedName>
</protein>
<dbReference type="EMBL" id="JXTB01000342">
    <property type="protein sequence ID" value="PON44868.1"/>
    <property type="molecule type" value="Genomic_DNA"/>
</dbReference>
<evidence type="ECO:0000313" key="1">
    <source>
        <dbReference type="EMBL" id="PON44868.1"/>
    </source>
</evidence>
<feature type="non-terminal residue" evidence="1">
    <location>
        <position position="1"/>
    </location>
</feature>